<dbReference type="RefSeq" id="WP_072630266.1">
    <property type="nucleotide sequence ID" value="NZ_JABBAN010000033.1"/>
</dbReference>
<keyword evidence="4 8" id="KW-1003">Cell membrane</keyword>
<dbReference type="PANTHER" id="PTHR30269:SF37">
    <property type="entry name" value="MEMBRANE TRANSPORTER PROTEIN"/>
    <property type="match status" value="1"/>
</dbReference>
<comment type="similarity">
    <text evidence="2 8">Belongs to the 4-toluene sulfonate uptake permease (TSUP) (TC 2.A.102) family.</text>
</comment>
<evidence type="ECO:0000313" key="10">
    <source>
        <dbReference type="Proteomes" id="UP000184514"/>
    </source>
</evidence>
<evidence type="ECO:0000256" key="4">
    <source>
        <dbReference type="ARBA" id="ARBA00022475"/>
    </source>
</evidence>
<keyword evidence="10" id="KW-1185">Reference proteome</keyword>
<organism evidence="9 10">
    <name type="scientific">Planktotalea frisia</name>
    <dbReference type="NCBI Taxonomy" id="696762"/>
    <lineage>
        <taxon>Bacteria</taxon>
        <taxon>Pseudomonadati</taxon>
        <taxon>Pseudomonadota</taxon>
        <taxon>Alphaproteobacteria</taxon>
        <taxon>Rhodobacterales</taxon>
        <taxon>Paracoccaceae</taxon>
        <taxon>Planktotalea</taxon>
    </lineage>
</organism>
<feature type="transmembrane region" description="Helical" evidence="8">
    <location>
        <begin position="14"/>
        <end position="40"/>
    </location>
</feature>
<dbReference type="InterPro" id="IPR052017">
    <property type="entry name" value="TSUP"/>
</dbReference>
<evidence type="ECO:0000256" key="6">
    <source>
        <dbReference type="ARBA" id="ARBA00022989"/>
    </source>
</evidence>
<comment type="caution">
    <text evidence="9">The sequence shown here is derived from an EMBL/GenBank/DDBJ whole genome shotgun (WGS) entry which is preliminary data.</text>
</comment>
<keyword evidence="5 8" id="KW-0812">Transmembrane</keyword>
<evidence type="ECO:0000256" key="5">
    <source>
        <dbReference type="ARBA" id="ARBA00022692"/>
    </source>
</evidence>
<evidence type="ECO:0000313" key="9">
    <source>
        <dbReference type="EMBL" id="OJI94064.1"/>
    </source>
</evidence>
<dbReference type="EMBL" id="MLCB01000121">
    <property type="protein sequence ID" value="OJI94064.1"/>
    <property type="molecule type" value="Genomic_DNA"/>
</dbReference>
<proteinExistence type="inferred from homology"/>
<evidence type="ECO:0000256" key="8">
    <source>
        <dbReference type="RuleBase" id="RU363041"/>
    </source>
</evidence>
<name>A0A1L9NY27_9RHOB</name>
<keyword evidence="6 8" id="KW-1133">Transmembrane helix</keyword>
<dbReference type="AlphaFoldDB" id="A0A1L9NY27"/>
<keyword evidence="7 8" id="KW-0472">Membrane</keyword>
<feature type="transmembrane region" description="Helical" evidence="8">
    <location>
        <begin position="228"/>
        <end position="249"/>
    </location>
</feature>
<dbReference type="GO" id="GO:0005886">
    <property type="term" value="C:plasma membrane"/>
    <property type="evidence" value="ECO:0007669"/>
    <property type="project" value="UniProtKB-SubCell"/>
</dbReference>
<dbReference type="Proteomes" id="UP000184514">
    <property type="component" value="Unassembled WGS sequence"/>
</dbReference>
<protein>
    <recommendedName>
        <fullName evidence="8">Probable membrane transporter protein</fullName>
    </recommendedName>
</protein>
<accession>A0A1L9NY27</accession>
<keyword evidence="3" id="KW-0813">Transport</keyword>
<sequence>MPDILASALATDGLMWIALGSLLAGLVRGFAGFGTAMIYLPFAGQFLTPLGAVMTLMVIDGFGPLPALPRAVREADWTDLRRLILGMFLCMPIGIWLLLTVPVDVFRGTVSLISLALLAALIFGVRYSGRLSPPKVYGIGAAGGVLGGALGLAGPPVILLYMASTHAPAVIRATTMVFLFAFDVIFFGMVGVQGLLSAATLVLGAVLIAPMMLGILIGTWLFRPAYETVYRTVAYVIIGVSALYGLPIWG</sequence>
<reference evidence="9 10" key="1">
    <citation type="submission" date="2016-10" db="EMBL/GenBank/DDBJ databases">
        <title>Genome sequence of Planktotalea frisia SH6-1.</title>
        <authorList>
            <person name="Poehlein A."/>
            <person name="Bakenhus I."/>
            <person name="Voget S."/>
            <person name="Brinkhoff T."/>
            <person name="Simon M."/>
        </authorList>
    </citation>
    <scope>NUCLEOTIDE SEQUENCE [LARGE SCALE GENOMIC DNA]</scope>
    <source>
        <strain evidence="9 10">SH6-1</strain>
    </source>
</reference>
<evidence type="ECO:0000256" key="7">
    <source>
        <dbReference type="ARBA" id="ARBA00023136"/>
    </source>
</evidence>
<comment type="subcellular location">
    <subcellularLocation>
        <location evidence="1 8">Cell membrane</location>
        <topology evidence="1 8">Multi-pass membrane protein</topology>
    </subcellularLocation>
</comment>
<feature type="transmembrane region" description="Helical" evidence="8">
    <location>
        <begin position="169"/>
        <end position="192"/>
    </location>
</feature>
<feature type="transmembrane region" description="Helical" evidence="8">
    <location>
        <begin position="137"/>
        <end position="163"/>
    </location>
</feature>
<dbReference type="STRING" id="696762.PFRI_16840"/>
<evidence type="ECO:0000256" key="1">
    <source>
        <dbReference type="ARBA" id="ARBA00004651"/>
    </source>
</evidence>
<evidence type="ECO:0000256" key="2">
    <source>
        <dbReference type="ARBA" id="ARBA00009142"/>
    </source>
</evidence>
<dbReference type="InterPro" id="IPR002781">
    <property type="entry name" value="TM_pro_TauE-like"/>
</dbReference>
<feature type="transmembrane region" description="Helical" evidence="8">
    <location>
        <begin position="105"/>
        <end position="125"/>
    </location>
</feature>
<feature type="transmembrane region" description="Helical" evidence="8">
    <location>
        <begin position="46"/>
        <end position="68"/>
    </location>
</feature>
<feature type="transmembrane region" description="Helical" evidence="8">
    <location>
        <begin position="199"/>
        <end position="222"/>
    </location>
</feature>
<feature type="transmembrane region" description="Helical" evidence="8">
    <location>
        <begin position="80"/>
        <end position="99"/>
    </location>
</feature>
<gene>
    <name evidence="9" type="ORF">PFRI_16840</name>
</gene>
<evidence type="ECO:0000256" key="3">
    <source>
        <dbReference type="ARBA" id="ARBA00022448"/>
    </source>
</evidence>
<dbReference type="PANTHER" id="PTHR30269">
    <property type="entry name" value="TRANSMEMBRANE PROTEIN YFCA"/>
    <property type="match status" value="1"/>
</dbReference>
<dbReference type="Pfam" id="PF01925">
    <property type="entry name" value="TauE"/>
    <property type="match status" value="1"/>
</dbReference>